<gene>
    <name evidence="3" type="ORF">NCGR_LOCUS14680</name>
</gene>
<feature type="transmembrane region" description="Helical" evidence="1">
    <location>
        <begin position="159"/>
        <end position="179"/>
    </location>
</feature>
<dbReference type="InterPro" id="IPR025315">
    <property type="entry name" value="DUF4220"/>
</dbReference>
<dbReference type="Pfam" id="PF13968">
    <property type="entry name" value="DUF4220"/>
    <property type="match status" value="1"/>
</dbReference>
<keyword evidence="4" id="KW-1185">Reference proteome</keyword>
<organism evidence="3 4">
    <name type="scientific">Miscanthus lutarioriparius</name>
    <dbReference type="NCBI Taxonomy" id="422564"/>
    <lineage>
        <taxon>Eukaryota</taxon>
        <taxon>Viridiplantae</taxon>
        <taxon>Streptophyta</taxon>
        <taxon>Embryophyta</taxon>
        <taxon>Tracheophyta</taxon>
        <taxon>Spermatophyta</taxon>
        <taxon>Magnoliopsida</taxon>
        <taxon>Liliopsida</taxon>
        <taxon>Poales</taxon>
        <taxon>Poaceae</taxon>
        <taxon>PACMAD clade</taxon>
        <taxon>Panicoideae</taxon>
        <taxon>Andropogonodae</taxon>
        <taxon>Andropogoneae</taxon>
        <taxon>Saccharinae</taxon>
        <taxon>Miscanthus</taxon>
    </lineage>
</organism>
<dbReference type="Proteomes" id="UP000604825">
    <property type="component" value="Unassembled WGS sequence"/>
</dbReference>
<keyword evidence="1" id="KW-1133">Transmembrane helix</keyword>
<evidence type="ECO:0000313" key="3">
    <source>
        <dbReference type="EMBL" id="CAD6221403.1"/>
    </source>
</evidence>
<dbReference type="PANTHER" id="PTHR31325">
    <property type="entry name" value="OS01G0798800 PROTEIN-RELATED"/>
    <property type="match status" value="1"/>
</dbReference>
<feature type="transmembrane region" description="Helical" evidence="1">
    <location>
        <begin position="44"/>
        <end position="64"/>
    </location>
</feature>
<feature type="transmembrane region" description="Helical" evidence="1">
    <location>
        <begin position="76"/>
        <end position="93"/>
    </location>
</feature>
<dbReference type="Pfam" id="PF04578">
    <property type="entry name" value="DUF594"/>
    <property type="match status" value="1"/>
</dbReference>
<evidence type="ECO:0000313" key="4">
    <source>
        <dbReference type="Proteomes" id="UP000604825"/>
    </source>
</evidence>
<name>A0A811NA54_9POAL</name>
<dbReference type="EMBL" id="CAJGYO010000003">
    <property type="protein sequence ID" value="CAD6221403.1"/>
    <property type="molecule type" value="Genomic_DNA"/>
</dbReference>
<protein>
    <recommendedName>
        <fullName evidence="2">DUF4220 domain-containing protein</fullName>
    </recommendedName>
</protein>
<keyword evidence="1" id="KW-0812">Transmembrane</keyword>
<evidence type="ECO:0000256" key="1">
    <source>
        <dbReference type="SAM" id="Phobius"/>
    </source>
</evidence>
<feature type="domain" description="DUF4220" evidence="2">
    <location>
        <begin position="81"/>
        <end position="311"/>
    </location>
</feature>
<sequence length="628" mass="70799">MARNNATSICYNDAALQKCYSNISCSHEFLGVFNEIMGGKMWRVNMLIVMDAVLAGVIVVIGAYARRYRYHTLTRFIFLGATTLFLPIISYVVSTIGSNTNDYINEDKALGTLTAATCHGGFHQFTVVSWAFLVHIVVINTSVIVAFDDKEGRNKGPPIQLLVQGIWTLYLGVSVMGPIKSNKWQFHLELYYAFEKARHSLAFGRNPRLISGYMKHLQEATELGEPWAGEDAHPPPPLLVMGEEDIQVEKKPHGYVCKDLSRINRMGIVTFDKVWQLDDDRLAMSRPQLKDICLSFSLFKLLRCRFARYEFANAGSMRALNKFLSLLLREGNHARCKWELMKHWDEKMGQSSILVVHPRTTPLVLLRRLLGLPDLDRSVKKIPEAVKVCIIHTMTHYISIGQELSNGRNSLHLSRVGGERFLWACSSSTGTSDIILTWHIATWILEVRHPYQCGQEHGSLPYLNYKIAATHLSRYCTYLMAWSPDLLPDHEEWSTSLYEVVKNDAKRALSGCRCTAVGPEAEYEQVIQLLSVNSRHEVLRKGVVLGKQLVELMESQEIAWMVLAEFWSEMILYIAPSDNVRGHLEAIARGGELITLLWALLSHVGIVSRPGDAAGIATTDTAASARHR</sequence>
<dbReference type="InterPro" id="IPR007658">
    <property type="entry name" value="DUF594"/>
</dbReference>
<evidence type="ECO:0000259" key="2">
    <source>
        <dbReference type="Pfam" id="PF13968"/>
    </source>
</evidence>
<dbReference type="AlphaFoldDB" id="A0A811NA54"/>
<accession>A0A811NA54</accession>
<comment type="caution">
    <text evidence="3">The sequence shown here is derived from an EMBL/GenBank/DDBJ whole genome shotgun (WGS) entry which is preliminary data.</text>
</comment>
<keyword evidence="1" id="KW-0472">Membrane</keyword>
<reference evidence="3" key="1">
    <citation type="submission" date="2020-10" db="EMBL/GenBank/DDBJ databases">
        <authorList>
            <person name="Han B."/>
            <person name="Lu T."/>
            <person name="Zhao Q."/>
            <person name="Huang X."/>
            <person name="Zhao Y."/>
        </authorList>
    </citation>
    <scope>NUCLEOTIDE SEQUENCE</scope>
</reference>
<dbReference type="OrthoDB" id="693467at2759"/>
<proteinExistence type="predicted"/>
<feature type="transmembrane region" description="Helical" evidence="1">
    <location>
        <begin position="127"/>
        <end position="147"/>
    </location>
</feature>